<gene>
    <name evidence="1" type="ORF">J2X87_004177</name>
</gene>
<evidence type="ECO:0000313" key="1">
    <source>
        <dbReference type="EMBL" id="MDR6609080.1"/>
    </source>
</evidence>
<comment type="caution">
    <text evidence="1">The sequence shown here is derived from an EMBL/GenBank/DDBJ whole genome shotgun (WGS) entry which is preliminary data.</text>
</comment>
<dbReference type="Proteomes" id="UP001259420">
    <property type="component" value="Unassembled WGS sequence"/>
</dbReference>
<evidence type="ECO:0000313" key="2">
    <source>
        <dbReference type="Proteomes" id="UP001259420"/>
    </source>
</evidence>
<reference evidence="1" key="1">
    <citation type="submission" date="2023-07" db="EMBL/GenBank/DDBJ databases">
        <title>Sorghum-associated microbial communities from plants grown in Nebraska, USA.</title>
        <authorList>
            <person name="Schachtman D."/>
        </authorList>
    </citation>
    <scope>NUCLEOTIDE SEQUENCE</scope>
    <source>
        <strain evidence="1">BE46</strain>
    </source>
</reference>
<sequence length="218" mass="24323">MKTITDEISKKQMYVLALAPHITVWFTLFCIIMVAVWYFSKSALIGFGSAIAIPAFLIKWGVDKKILVINKLLGDIHAKSLASLQNIDYFYYNANGSISVDSRTATISYIKVLPTLEVLPPVIINASDVIEFYFYDPGMTTTKYYGRDMAVAQEVLTDNLKAIGARAEARGVHIKVDDLQHPKIVMNMTAKEADHWTVILRKLIDGSLDPTNAPKLIP</sequence>
<dbReference type="EMBL" id="JAVDSD010000009">
    <property type="protein sequence ID" value="MDR6609080.1"/>
    <property type="molecule type" value="Genomic_DNA"/>
</dbReference>
<protein>
    <submittedName>
        <fullName evidence="1">Uncharacterized protein</fullName>
    </submittedName>
</protein>
<keyword evidence="2" id="KW-1185">Reference proteome</keyword>
<proteinExistence type="predicted"/>
<name>A0ACC6JRU3_9PSED</name>
<accession>A0ACC6JRU3</accession>
<organism evidence="1 2">
    <name type="scientific">Pseudomonas synxantha</name>
    <dbReference type="NCBI Taxonomy" id="47883"/>
    <lineage>
        <taxon>Bacteria</taxon>
        <taxon>Pseudomonadati</taxon>
        <taxon>Pseudomonadota</taxon>
        <taxon>Gammaproteobacteria</taxon>
        <taxon>Pseudomonadales</taxon>
        <taxon>Pseudomonadaceae</taxon>
        <taxon>Pseudomonas</taxon>
    </lineage>
</organism>